<dbReference type="AlphaFoldDB" id="A0A9X6RMG4"/>
<proteinExistence type="predicted"/>
<protein>
    <submittedName>
        <fullName evidence="2">Uncharacterized protein</fullName>
    </submittedName>
</protein>
<name>A0A9X6RMG4_HYPEX</name>
<reference evidence="3" key="1">
    <citation type="submission" date="2017-01" db="EMBL/GenBank/DDBJ databases">
        <title>Comparative genomics of anhydrobiosis in the tardigrade Hypsibius dujardini.</title>
        <authorList>
            <person name="Yoshida Y."/>
            <person name="Koutsovoulos G."/>
            <person name="Laetsch D."/>
            <person name="Stevens L."/>
            <person name="Kumar S."/>
            <person name="Horikawa D."/>
            <person name="Ishino K."/>
            <person name="Komine S."/>
            <person name="Tomita M."/>
            <person name="Blaxter M."/>
            <person name="Arakawa K."/>
        </authorList>
    </citation>
    <scope>NUCLEOTIDE SEQUENCE [LARGE SCALE GENOMIC DNA]</scope>
    <source>
        <strain evidence="3">Z151</strain>
    </source>
</reference>
<evidence type="ECO:0000256" key="1">
    <source>
        <dbReference type="SAM" id="MobiDB-lite"/>
    </source>
</evidence>
<gene>
    <name evidence="2" type="ORF">BV898_17438</name>
</gene>
<feature type="region of interest" description="Disordered" evidence="1">
    <location>
        <begin position="91"/>
        <end position="110"/>
    </location>
</feature>
<organism evidence="2 3">
    <name type="scientific">Hypsibius exemplaris</name>
    <name type="common">Freshwater tardigrade</name>
    <dbReference type="NCBI Taxonomy" id="2072580"/>
    <lineage>
        <taxon>Eukaryota</taxon>
        <taxon>Metazoa</taxon>
        <taxon>Ecdysozoa</taxon>
        <taxon>Tardigrada</taxon>
        <taxon>Eutardigrada</taxon>
        <taxon>Parachela</taxon>
        <taxon>Hypsibioidea</taxon>
        <taxon>Hypsibiidae</taxon>
        <taxon>Hypsibius</taxon>
    </lineage>
</organism>
<dbReference type="Proteomes" id="UP000192578">
    <property type="component" value="Unassembled WGS sequence"/>
</dbReference>
<feature type="region of interest" description="Disordered" evidence="1">
    <location>
        <begin position="273"/>
        <end position="293"/>
    </location>
</feature>
<keyword evidence="3" id="KW-1185">Reference proteome</keyword>
<evidence type="ECO:0000313" key="2">
    <source>
        <dbReference type="EMBL" id="OWA53000.1"/>
    </source>
</evidence>
<sequence>MLSRSLAQSAILTVKTETRTYQAAGQPSKVELVIIVQDNSVLDNVYSRAPVIQEDINEFRQAAGGFSTEDIVKAGLKKFRLGFMRSENVTGKNTTSTPLPSNVTNAETLSTSTKENVIRNQQISPAKTVMGKIGENTNISAHCFFFTNCSYTCKTNCDGDGHPQKKSFSTNPNMRYTDYNCTDVATINGTAQWKEAGGVVKKFFDSSRKNEIVATCAFYETHWYECYGVADCSKGDQGILSCAGSAPWRGFYDASPLGGSGWTGNVTQEAMNGGGSFPGQKGPADTDVLRTCN</sequence>
<dbReference type="EMBL" id="MTYJ01000297">
    <property type="protein sequence ID" value="OWA53000.1"/>
    <property type="molecule type" value="Genomic_DNA"/>
</dbReference>
<accession>A0A9X6RMG4</accession>
<comment type="caution">
    <text evidence="2">The sequence shown here is derived from an EMBL/GenBank/DDBJ whole genome shotgun (WGS) entry which is preliminary data.</text>
</comment>
<evidence type="ECO:0000313" key="3">
    <source>
        <dbReference type="Proteomes" id="UP000192578"/>
    </source>
</evidence>